<evidence type="ECO:0000256" key="3">
    <source>
        <dbReference type="ARBA" id="ARBA00022801"/>
    </source>
</evidence>
<dbReference type="PROSITE" id="PS51935">
    <property type="entry name" value="NLPC_P60"/>
    <property type="match status" value="1"/>
</dbReference>
<evidence type="ECO:0000256" key="2">
    <source>
        <dbReference type="ARBA" id="ARBA00022670"/>
    </source>
</evidence>
<keyword evidence="3" id="KW-0378">Hydrolase</keyword>
<dbReference type="InterPro" id="IPR000064">
    <property type="entry name" value="NLP_P60_dom"/>
</dbReference>
<dbReference type="RefSeq" id="WP_191209576.1">
    <property type="nucleotide sequence ID" value="NZ_BAABKL010000015.1"/>
</dbReference>
<accession>A0A927IAX4</accession>
<protein>
    <submittedName>
        <fullName evidence="7">C40 family peptidase</fullName>
    </submittedName>
</protein>
<evidence type="ECO:0000256" key="5">
    <source>
        <dbReference type="SAM" id="SignalP"/>
    </source>
</evidence>
<feature type="signal peptide" evidence="5">
    <location>
        <begin position="1"/>
        <end position="28"/>
    </location>
</feature>
<organism evidence="7 8">
    <name type="scientific">Streptomyces chumphonensis</name>
    <dbReference type="NCBI Taxonomy" id="1214925"/>
    <lineage>
        <taxon>Bacteria</taxon>
        <taxon>Bacillati</taxon>
        <taxon>Actinomycetota</taxon>
        <taxon>Actinomycetes</taxon>
        <taxon>Kitasatosporales</taxon>
        <taxon>Streptomycetaceae</taxon>
        <taxon>Streptomyces</taxon>
    </lineage>
</organism>
<gene>
    <name evidence="7" type="ORF">IF129_11950</name>
</gene>
<dbReference type="GO" id="GO:0006508">
    <property type="term" value="P:proteolysis"/>
    <property type="evidence" value="ECO:0007669"/>
    <property type="project" value="UniProtKB-KW"/>
</dbReference>
<reference evidence="7" key="1">
    <citation type="submission" date="2020-09" db="EMBL/GenBank/DDBJ databases">
        <title>Secondary metabolite and genome analysis of marine Streptomyces chumphonensis KK1-2T.</title>
        <authorList>
            <person name="Phongsopitanun W."/>
            <person name="Kanchanasin P."/>
            <person name="Pittayakhajonwut P."/>
            <person name="Suwanborirux K."/>
            <person name="Tanasupawat S."/>
        </authorList>
    </citation>
    <scope>NUCLEOTIDE SEQUENCE</scope>
    <source>
        <strain evidence="7">KK1-2</strain>
    </source>
</reference>
<evidence type="ECO:0000259" key="6">
    <source>
        <dbReference type="PROSITE" id="PS51935"/>
    </source>
</evidence>
<dbReference type="Proteomes" id="UP000632289">
    <property type="component" value="Unassembled WGS sequence"/>
</dbReference>
<dbReference type="GO" id="GO:0008234">
    <property type="term" value="F:cysteine-type peptidase activity"/>
    <property type="evidence" value="ECO:0007669"/>
    <property type="project" value="UniProtKB-KW"/>
</dbReference>
<dbReference type="EMBL" id="JACXYU010000005">
    <property type="protein sequence ID" value="MBD3932263.1"/>
    <property type="molecule type" value="Genomic_DNA"/>
</dbReference>
<comment type="caution">
    <text evidence="7">The sequence shown here is derived from an EMBL/GenBank/DDBJ whole genome shotgun (WGS) entry which is preliminary data.</text>
</comment>
<dbReference type="Gene3D" id="3.90.1720.10">
    <property type="entry name" value="endopeptidase domain like (from Nostoc punctiforme)"/>
    <property type="match status" value="1"/>
</dbReference>
<dbReference type="InterPro" id="IPR006311">
    <property type="entry name" value="TAT_signal"/>
</dbReference>
<dbReference type="SUPFAM" id="SSF54001">
    <property type="entry name" value="Cysteine proteinases"/>
    <property type="match status" value="1"/>
</dbReference>
<keyword evidence="2" id="KW-0645">Protease</keyword>
<evidence type="ECO:0000313" key="8">
    <source>
        <dbReference type="Proteomes" id="UP000632289"/>
    </source>
</evidence>
<feature type="domain" description="NlpC/P60" evidence="6">
    <location>
        <begin position="56"/>
        <end position="197"/>
    </location>
</feature>
<evidence type="ECO:0000256" key="1">
    <source>
        <dbReference type="ARBA" id="ARBA00007074"/>
    </source>
</evidence>
<feature type="chain" id="PRO_5036789665" evidence="5">
    <location>
        <begin position="29"/>
        <end position="197"/>
    </location>
</feature>
<dbReference type="AlphaFoldDB" id="A0A927IAX4"/>
<evidence type="ECO:0000256" key="4">
    <source>
        <dbReference type="ARBA" id="ARBA00022807"/>
    </source>
</evidence>
<keyword evidence="4" id="KW-0788">Thiol protease</keyword>
<proteinExistence type="inferred from homology"/>
<sequence>MSRSRRTAVLTAALLAGPVAAVPATAVAAPAQPSASSAAAAAPQADAAGYETEALSAVRRAVVRAAKNRLGRPYRLEYGWTCRESAMDCECFNRNAIWHGTLNATGRGLQLNYWLQGQIDQGRVVSNPRPGDLVFWDTDKRDGIRYGGDLDHTGIYIGDGKVINANAYYGKVVTQSVTLGGTQRDPLFVNVLGPNGY</sequence>
<dbReference type="Pfam" id="PF00877">
    <property type="entry name" value="NLPC_P60"/>
    <property type="match status" value="1"/>
</dbReference>
<name>A0A927IAX4_9ACTN</name>
<evidence type="ECO:0000313" key="7">
    <source>
        <dbReference type="EMBL" id="MBD3932263.1"/>
    </source>
</evidence>
<keyword evidence="8" id="KW-1185">Reference proteome</keyword>
<comment type="similarity">
    <text evidence="1">Belongs to the peptidase C40 family.</text>
</comment>
<keyword evidence="5" id="KW-0732">Signal</keyword>
<dbReference type="PROSITE" id="PS51318">
    <property type="entry name" value="TAT"/>
    <property type="match status" value="1"/>
</dbReference>
<dbReference type="InterPro" id="IPR038765">
    <property type="entry name" value="Papain-like_cys_pep_sf"/>
</dbReference>